<evidence type="ECO:0000313" key="3">
    <source>
        <dbReference type="WBParaSite" id="SSLN_0001018801-mRNA-1"/>
    </source>
</evidence>
<accession>A0A183T026</accession>
<reference evidence="3" key="1">
    <citation type="submission" date="2016-06" db="UniProtKB">
        <authorList>
            <consortium name="WormBaseParasite"/>
        </authorList>
    </citation>
    <scope>IDENTIFICATION</scope>
</reference>
<dbReference type="AlphaFoldDB" id="A0A183T026"/>
<evidence type="ECO:0000313" key="2">
    <source>
        <dbReference type="Proteomes" id="UP000275846"/>
    </source>
</evidence>
<dbReference type="EMBL" id="UYSU01035471">
    <property type="protein sequence ID" value="VDL96209.1"/>
    <property type="molecule type" value="Genomic_DNA"/>
</dbReference>
<organism evidence="3">
    <name type="scientific">Schistocephalus solidus</name>
    <name type="common">Tapeworm</name>
    <dbReference type="NCBI Taxonomy" id="70667"/>
    <lineage>
        <taxon>Eukaryota</taxon>
        <taxon>Metazoa</taxon>
        <taxon>Spiralia</taxon>
        <taxon>Lophotrochozoa</taxon>
        <taxon>Platyhelminthes</taxon>
        <taxon>Cestoda</taxon>
        <taxon>Eucestoda</taxon>
        <taxon>Diphyllobothriidea</taxon>
        <taxon>Diphyllobothriidae</taxon>
        <taxon>Schistocephalus</taxon>
    </lineage>
</organism>
<reference evidence="1 2" key="2">
    <citation type="submission" date="2018-11" db="EMBL/GenBank/DDBJ databases">
        <authorList>
            <consortium name="Pathogen Informatics"/>
        </authorList>
    </citation>
    <scope>NUCLEOTIDE SEQUENCE [LARGE SCALE GENOMIC DNA]</scope>
    <source>
        <strain evidence="1 2">NST_G2</strain>
    </source>
</reference>
<proteinExistence type="predicted"/>
<dbReference type="Proteomes" id="UP000275846">
    <property type="component" value="Unassembled WGS sequence"/>
</dbReference>
<sequence>MSTLQRASSRATSAVLRSGRLLLGLSKGERIFQAASVSRLNRAARRVWRGNRDEGIDFLREGSWEVWESDIPGVEAHIAPETLTWFSPPVVTVARGVAAEKIPTSRSHRPKQLACKLVTCECITQLSSEIRLQLSSSDLCQVVLLTSSLANEGHSIAAVLSHRSFWNNRHGCSQPTEVLLRRLFGPSPEEASPLPSGELLITAKGKCVLQNQQTPEESLFSLCLRTPEVSSVLLFSTTLLPIFERRSPWAVGLLHTKDKSGAVLRELPFLLLRYEAARVSSGPSRAYNLLIFLST</sequence>
<dbReference type="WBParaSite" id="SSLN_0001018801-mRNA-1">
    <property type="protein sequence ID" value="SSLN_0001018801-mRNA-1"/>
    <property type="gene ID" value="SSLN_0001018801"/>
</dbReference>
<evidence type="ECO:0000313" key="1">
    <source>
        <dbReference type="EMBL" id="VDL96209.1"/>
    </source>
</evidence>
<gene>
    <name evidence="1" type="ORF">SSLN_LOCUS9824</name>
</gene>
<protein>
    <submittedName>
        <fullName evidence="1 3">Uncharacterized protein</fullName>
    </submittedName>
</protein>
<name>A0A183T026_SCHSO</name>
<keyword evidence="2" id="KW-1185">Reference proteome</keyword>